<dbReference type="EMBL" id="JAVHJV010000011">
    <property type="protein sequence ID" value="KAK5939140.1"/>
    <property type="molecule type" value="Genomic_DNA"/>
</dbReference>
<reference evidence="3 4" key="1">
    <citation type="journal article" date="2023" name="Res Sq">
        <title>Genomic and morphological characterization of Knufia obscura isolated from the Mars 2020 spacecraft assembly facility.</title>
        <authorList>
            <person name="Chander A.M."/>
            <person name="Teixeira M.M."/>
            <person name="Singh N.K."/>
            <person name="Williams M.P."/>
            <person name="Parker C.W."/>
            <person name="Leo P."/>
            <person name="Stajich J.E."/>
            <person name="Torok T."/>
            <person name="Tighe S."/>
            <person name="Mason C.E."/>
            <person name="Venkateswaran K."/>
        </authorList>
    </citation>
    <scope>NUCLEOTIDE SEQUENCE [LARGE SCALE GENOMIC DNA]</scope>
    <source>
        <strain evidence="3 4">CCFEE 5817</strain>
    </source>
</reference>
<feature type="compositionally biased region" description="Polar residues" evidence="1">
    <location>
        <begin position="301"/>
        <end position="335"/>
    </location>
</feature>
<keyword evidence="4" id="KW-1185">Reference proteome</keyword>
<dbReference type="RefSeq" id="XP_064727230.1">
    <property type="nucleotide sequence ID" value="XM_064876843.1"/>
</dbReference>
<feature type="compositionally biased region" description="Low complexity" evidence="1">
    <location>
        <begin position="416"/>
        <end position="487"/>
    </location>
</feature>
<gene>
    <name evidence="3" type="ORF">PMZ80_008443</name>
</gene>
<name>A0ABR0RFU8_9EURO</name>
<organism evidence="3 4">
    <name type="scientific">Knufia obscura</name>
    <dbReference type="NCBI Taxonomy" id="1635080"/>
    <lineage>
        <taxon>Eukaryota</taxon>
        <taxon>Fungi</taxon>
        <taxon>Dikarya</taxon>
        <taxon>Ascomycota</taxon>
        <taxon>Pezizomycotina</taxon>
        <taxon>Eurotiomycetes</taxon>
        <taxon>Chaetothyriomycetidae</taxon>
        <taxon>Chaetothyriales</taxon>
        <taxon>Trichomeriaceae</taxon>
        <taxon>Knufia</taxon>
    </lineage>
</organism>
<feature type="signal peptide" evidence="2">
    <location>
        <begin position="1"/>
        <end position="22"/>
    </location>
</feature>
<evidence type="ECO:0000256" key="2">
    <source>
        <dbReference type="SAM" id="SignalP"/>
    </source>
</evidence>
<feature type="compositionally biased region" description="Low complexity" evidence="1">
    <location>
        <begin position="274"/>
        <end position="285"/>
    </location>
</feature>
<keyword evidence="2" id="KW-0732">Signal</keyword>
<dbReference type="Proteomes" id="UP001334248">
    <property type="component" value="Unassembled WGS sequence"/>
</dbReference>
<evidence type="ECO:0000256" key="1">
    <source>
        <dbReference type="SAM" id="MobiDB-lite"/>
    </source>
</evidence>
<sequence length="687" mass="70376">MALPTLIILTIVVPFHAYQALAQNLMECQPLPEVTEYVQQVVVSCPCDGSASTTLLRDDTAQRLPIASGLPDLNFFIGNHSQDASASGLTSTSTTFISSSSSSPSLSAALPAATNNEDLNAANGASGTSSISSNDGAFYAANIGPQTSSFQTSTISGSGTTVVSTFSSSSSLSTTTRISSTDLDVDTSRGPATSMSSSSEPTTSNNAPSLFTQPLKTTSSPTSSNSSTSTNTPDPDEDSGTVGIFNEGPITDDSSASTDDADEDGGPIGIFSFGPDADSSGGDADSNPDDDAPDSSSSSSATSQVTDTNSTSTIASQTPPTNSSTSITAPQTSTTGEDDVPINVLNIPSEAPPYVITTNNSSSTTSQLSSTSTTLLDPQVLLVTQTETVTVTKDGETMTMISTYTLDVTVYLAGATSSSSASSTELTTTSSGLSSTTSSETTSGGTSSTESTTTTSDISTRSTTRSTTSTTIPTTTTSASTTTTSTPTPNPPSTSPCNLISNPSFESLSDHISATDFTAGSWTFSGQASVGKNRDPDSFEATEATRFGDVLAFFTSLNNTTPASISQSLSLPAPDSSTTSATYYKLTYNLGVLRFRDNDMCIFEVFFNDLKIDGEVIGADSVGVLRGHSVEFTPTTSTDESGSGDGTLSFSLRCPFIGASVGREVMDGIVVLDMVGLRSVDQLGCDV</sequence>
<protein>
    <submittedName>
        <fullName evidence="3">Uncharacterized protein</fullName>
    </submittedName>
</protein>
<proteinExistence type="predicted"/>
<feature type="compositionally biased region" description="Low complexity" evidence="1">
    <location>
        <begin position="171"/>
        <end position="182"/>
    </location>
</feature>
<accession>A0ABR0RFU8</accession>
<dbReference type="GeneID" id="90001892"/>
<feature type="compositionally biased region" description="Low complexity" evidence="1">
    <location>
        <begin position="191"/>
        <end position="209"/>
    </location>
</feature>
<evidence type="ECO:0000313" key="4">
    <source>
        <dbReference type="Proteomes" id="UP001334248"/>
    </source>
</evidence>
<feature type="compositionally biased region" description="Low complexity" evidence="1">
    <location>
        <begin position="357"/>
        <end position="372"/>
    </location>
</feature>
<feature type="region of interest" description="Disordered" evidence="1">
    <location>
        <begin position="171"/>
        <end position="372"/>
    </location>
</feature>
<feature type="region of interest" description="Disordered" evidence="1">
    <location>
        <begin position="416"/>
        <end position="502"/>
    </location>
</feature>
<evidence type="ECO:0000313" key="3">
    <source>
        <dbReference type="EMBL" id="KAK5939140.1"/>
    </source>
</evidence>
<feature type="compositionally biased region" description="Low complexity" evidence="1">
    <location>
        <begin position="217"/>
        <end position="233"/>
    </location>
</feature>
<comment type="caution">
    <text evidence="3">The sequence shown here is derived from an EMBL/GenBank/DDBJ whole genome shotgun (WGS) entry which is preliminary data.</text>
</comment>
<feature type="chain" id="PRO_5045285791" evidence="2">
    <location>
        <begin position="23"/>
        <end position="687"/>
    </location>
</feature>